<name>E3L5B2_PUCGT</name>
<sequence length="114" mass="12631">MVIPPDKNEAPMSSVEDFQSATHSIMELIGPDHGNPSVFLGSFCGTCLIGNNTLKAKFCNSLSAVSDDLLYHSTNCPYQHSPQIIPNFRKTTTEAISQQSVHVIFQKWECGWED</sequence>
<keyword evidence="2" id="KW-1185">Reference proteome</keyword>
<dbReference type="VEuPathDB" id="FungiDB:PGTG_17474"/>
<protein>
    <submittedName>
        <fullName evidence="1">Uncharacterized protein</fullName>
    </submittedName>
</protein>
<dbReference type="AlphaFoldDB" id="E3L5B2"/>
<accession>E3L5B2</accession>
<dbReference type="RefSeq" id="XP_003336156.1">
    <property type="nucleotide sequence ID" value="XM_003336108.2"/>
</dbReference>
<proteinExistence type="predicted"/>
<organism evidence="1 2">
    <name type="scientific">Puccinia graminis f. sp. tritici (strain CRL 75-36-700-3 / race SCCL)</name>
    <name type="common">Black stem rust fungus</name>
    <dbReference type="NCBI Taxonomy" id="418459"/>
    <lineage>
        <taxon>Eukaryota</taxon>
        <taxon>Fungi</taxon>
        <taxon>Dikarya</taxon>
        <taxon>Basidiomycota</taxon>
        <taxon>Pucciniomycotina</taxon>
        <taxon>Pucciniomycetes</taxon>
        <taxon>Pucciniales</taxon>
        <taxon>Pucciniaceae</taxon>
        <taxon>Puccinia</taxon>
    </lineage>
</organism>
<dbReference type="EMBL" id="DS178351">
    <property type="protein sequence ID" value="EFP91737.1"/>
    <property type="molecule type" value="Genomic_DNA"/>
</dbReference>
<gene>
    <name evidence="1" type="ORF">PGTG_17474</name>
</gene>
<dbReference type="HOGENOM" id="CLU_2122287_0_0_1"/>
<reference key="1">
    <citation type="submission" date="2007-01" db="EMBL/GenBank/DDBJ databases">
        <title>The Genome Sequence of Puccinia graminis f. sp. tritici Strain CRL 75-36-700-3.</title>
        <authorList>
            <consortium name="The Broad Institute Genome Sequencing Platform"/>
            <person name="Birren B."/>
            <person name="Lander E."/>
            <person name="Galagan J."/>
            <person name="Nusbaum C."/>
            <person name="Devon K."/>
            <person name="Cuomo C."/>
            <person name="Jaffe D."/>
            <person name="Butler J."/>
            <person name="Alvarez P."/>
            <person name="Gnerre S."/>
            <person name="Grabherr M."/>
            <person name="Mauceli E."/>
            <person name="Brockman W."/>
            <person name="Young S."/>
            <person name="LaButti K."/>
            <person name="Sykes S."/>
            <person name="DeCaprio D."/>
            <person name="Crawford M."/>
            <person name="Koehrsen M."/>
            <person name="Engels R."/>
            <person name="Montgomery P."/>
            <person name="Pearson M."/>
            <person name="Howarth C."/>
            <person name="Larson L."/>
            <person name="White J."/>
            <person name="Zeng Q."/>
            <person name="Kodira C."/>
            <person name="Yandava C."/>
            <person name="Alvarado L."/>
            <person name="O'Leary S."/>
            <person name="Szabo L."/>
            <person name="Dean R."/>
            <person name="Schein J."/>
        </authorList>
    </citation>
    <scope>NUCLEOTIDE SEQUENCE</scope>
    <source>
        <strain>CRL 75-36-700-3</strain>
    </source>
</reference>
<dbReference type="KEGG" id="pgr:PGTG_17474"/>
<reference evidence="2" key="2">
    <citation type="journal article" date="2011" name="Proc. Natl. Acad. Sci. U.S.A.">
        <title>Obligate biotrophy features unraveled by the genomic analysis of rust fungi.</title>
        <authorList>
            <person name="Duplessis S."/>
            <person name="Cuomo C.A."/>
            <person name="Lin Y.-C."/>
            <person name="Aerts A."/>
            <person name="Tisserant E."/>
            <person name="Veneault-Fourrey C."/>
            <person name="Joly D.L."/>
            <person name="Hacquard S."/>
            <person name="Amselem J."/>
            <person name="Cantarel B.L."/>
            <person name="Chiu R."/>
            <person name="Coutinho P.M."/>
            <person name="Feau N."/>
            <person name="Field M."/>
            <person name="Frey P."/>
            <person name="Gelhaye E."/>
            <person name="Goldberg J."/>
            <person name="Grabherr M.G."/>
            <person name="Kodira C.D."/>
            <person name="Kohler A."/>
            <person name="Kuees U."/>
            <person name="Lindquist E.A."/>
            <person name="Lucas S.M."/>
            <person name="Mago R."/>
            <person name="Mauceli E."/>
            <person name="Morin E."/>
            <person name="Murat C."/>
            <person name="Pangilinan J.L."/>
            <person name="Park R."/>
            <person name="Pearson M."/>
            <person name="Quesneville H."/>
            <person name="Rouhier N."/>
            <person name="Sakthikumar S."/>
            <person name="Salamov A.A."/>
            <person name="Schmutz J."/>
            <person name="Selles B."/>
            <person name="Shapiro H."/>
            <person name="Tanguay P."/>
            <person name="Tuskan G.A."/>
            <person name="Henrissat B."/>
            <person name="Van de Peer Y."/>
            <person name="Rouze P."/>
            <person name="Ellis J.G."/>
            <person name="Dodds P.N."/>
            <person name="Schein J.E."/>
            <person name="Zhong S."/>
            <person name="Hamelin R.C."/>
            <person name="Grigoriev I.V."/>
            <person name="Szabo L.J."/>
            <person name="Martin F."/>
        </authorList>
    </citation>
    <scope>NUCLEOTIDE SEQUENCE [LARGE SCALE GENOMIC DNA]</scope>
    <source>
        <strain evidence="2">CRL 75-36-700-3 / race SCCL</strain>
    </source>
</reference>
<evidence type="ECO:0000313" key="2">
    <source>
        <dbReference type="Proteomes" id="UP000008783"/>
    </source>
</evidence>
<dbReference type="Proteomes" id="UP000008783">
    <property type="component" value="Unassembled WGS sequence"/>
</dbReference>
<evidence type="ECO:0000313" key="1">
    <source>
        <dbReference type="EMBL" id="EFP91737.1"/>
    </source>
</evidence>
<dbReference type="InParanoid" id="E3L5B2"/>
<dbReference type="GeneID" id="10531677"/>